<dbReference type="InterPro" id="IPR050697">
    <property type="entry name" value="Adenylyl/Guanylyl_Cyclase_3/4"/>
</dbReference>
<dbReference type="PANTHER" id="PTHR43081">
    <property type="entry name" value="ADENYLATE CYCLASE, TERMINAL-DIFFERENTIATION SPECIFIC-RELATED"/>
    <property type="match status" value="1"/>
</dbReference>
<dbReference type="Proteomes" id="UP001595711">
    <property type="component" value="Unassembled WGS sequence"/>
</dbReference>
<dbReference type="SUPFAM" id="SSF55073">
    <property type="entry name" value="Nucleotide cyclase"/>
    <property type="match status" value="1"/>
</dbReference>
<proteinExistence type="predicted"/>
<name>A0ABV7VE82_9PROT</name>
<dbReference type="Pfam" id="PF00211">
    <property type="entry name" value="Guanylate_cyc"/>
    <property type="match status" value="1"/>
</dbReference>
<evidence type="ECO:0000259" key="1">
    <source>
        <dbReference type="PROSITE" id="PS50125"/>
    </source>
</evidence>
<dbReference type="SMART" id="SM00044">
    <property type="entry name" value="CYCc"/>
    <property type="match status" value="1"/>
</dbReference>
<dbReference type="EMBL" id="JBHRYJ010000001">
    <property type="protein sequence ID" value="MFC3675247.1"/>
    <property type="molecule type" value="Genomic_DNA"/>
</dbReference>
<organism evidence="2 3">
    <name type="scientific">Ferrovibrio xuzhouensis</name>
    <dbReference type="NCBI Taxonomy" id="1576914"/>
    <lineage>
        <taxon>Bacteria</taxon>
        <taxon>Pseudomonadati</taxon>
        <taxon>Pseudomonadota</taxon>
        <taxon>Alphaproteobacteria</taxon>
        <taxon>Rhodospirillales</taxon>
        <taxon>Rhodospirillaceae</taxon>
        <taxon>Ferrovibrio</taxon>
    </lineage>
</organism>
<comment type="caution">
    <text evidence="2">The sequence shown here is derived from an EMBL/GenBank/DDBJ whole genome shotgun (WGS) entry which is preliminary data.</text>
</comment>
<evidence type="ECO:0000313" key="3">
    <source>
        <dbReference type="Proteomes" id="UP001595711"/>
    </source>
</evidence>
<sequence length="423" mass="46302">MSGDPAAVERLPSWPDSRLRLTPAARWLLDHNGEVMPMADLIEGFCRHLLDEGIPLLRVSTGLPSMHPQTFTRGFTWTRGQGVSVIVRGHDVRQSPEYLNSPVHVIHQGAAAVRRRLDIPDAPLDFGVLEDLKAIGATDYIALPMRFTQGPGMSHDGRSNISFMSFVADRAGGFRAEELSYLMELMPLIALRLELEAGRRMTKDLLTTYLGRGPAKRVLKGDFMRGRGYEAEAAIWLSDLRGFTAYSDRHAPQQVVATLDDYFDAMAGPVQAHGGEVLKFIGDGLLAIFRVDPDGGGRAEACHRAMEAARQAFTELHELNQGRAIGGEAALRIGLALHVGRVVFGNIGAKDRLDFTVIGRAVNEVARVEAMTKVLNRPLLTSAAFAAEVTDHPIESLGFHGLRGVQEPQELFGLPQRILAGYD</sequence>
<reference evidence="3" key="1">
    <citation type="journal article" date="2019" name="Int. J. Syst. Evol. Microbiol.">
        <title>The Global Catalogue of Microorganisms (GCM) 10K type strain sequencing project: providing services to taxonomists for standard genome sequencing and annotation.</title>
        <authorList>
            <consortium name="The Broad Institute Genomics Platform"/>
            <consortium name="The Broad Institute Genome Sequencing Center for Infectious Disease"/>
            <person name="Wu L."/>
            <person name="Ma J."/>
        </authorList>
    </citation>
    <scope>NUCLEOTIDE SEQUENCE [LARGE SCALE GENOMIC DNA]</scope>
    <source>
        <strain evidence="3">KCTC 42182</strain>
    </source>
</reference>
<dbReference type="InterPro" id="IPR001054">
    <property type="entry name" value="A/G_cyclase"/>
</dbReference>
<dbReference type="PROSITE" id="PS50125">
    <property type="entry name" value="GUANYLATE_CYCLASE_2"/>
    <property type="match status" value="1"/>
</dbReference>
<keyword evidence="3" id="KW-1185">Reference proteome</keyword>
<gene>
    <name evidence="2" type="ORF">ACFOOQ_06820</name>
</gene>
<evidence type="ECO:0000313" key="2">
    <source>
        <dbReference type="EMBL" id="MFC3675247.1"/>
    </source>
</evidence>
<dbReference type="PANTHER" id="PTHR43081:SF11">
    <property type="entry name" value="BLR2264 PROTEIN"/>
    <property type="match status" value="1"/>
</dbReference>
<accession>A0ABV7VE82</accession>
<protein>
    <submittedName>
        <fullName evidence="2">Adenylate/guanylate cyclase domain-containing protein</fullName>
    </submittedName>
</protein>
<dbReference type="CDD" id="cd07302">
    <property type="entry name" value="CHD"/>
    <property type="match status" value="1"/>
</dbReference>
<dbReference type="InterPro" id="IPR029787">
    <property type="entry name" value="Nucleotide_cyclase"/>
</dbReference>
<dbReference type="RefSeq" id="WP_379723450.1">
    <property type="nucleotide sequence ID" value="NZ_JBHRYJ010000001.1"/>
</dbReference>
<feature type="domain" description="Guanylate cyclase" evidence="1">
    <location>
        <begin position="234"/>
        <end position="369"/>
    </location>
</feature>
<dbReference type="Gene3D" id="3.30.70.1230">
    <property type="entry name" value="Nucleotide cyclase"/>
    <property type="match status" value="1"/>
</dbReference>